<protein>
    <submittedName>
        <fullName evidence="1">Uncharacterized protein</fullName>
    </submittedName>
</protein>
<gene>
    <name evidence="1" type="ORF">LTRI10_LOCUS11710</name>
</gene>
<name>A0AAV2D6K4_9ROSI</name>
<dbReference type="Proteomes" id="UP001497516">
    <property type="component" value="Chromosome 2"/>
</dbReference>
<proteinExistence type="predicted"/>
<dbReference type="AlphaFoldDB" id="A0AAV2D6K4"/>
<accession>A0AAV2D6K4</accession>
<evidence type="ECO:0000313" key="1">
    <source>
        <dbReference type="EMBL" id="CAL1368727.1"/>
    </source>
</evidence>
<sequence length="131" mass="14550">MGLCVGTHGIVRGHARPCNIQFWPCELAEVQLIDTPRFEVHGQNGDVHGRAPWPCESGMAVFNPNSSQRRGRAGFWIPNTQGTNPRERERLGNILGAILEDFFAIGARESSLEMEIEDLDQISAVSLFSME</sequence>
<organism evidence="1 2">
    <name type="scientific">Linum trigynum</name>
    <dbReference type="NCBI Taxonomy" id="586398"/>
    <lineage>
        <taxon>Eukaryota</taxon>
        <taxon>Viridiplantae</taxon>
        <taxon>Streptophyta</taxon>
        <taxon>Embryophyta</taxon>
        <taxon>Tracheophyta</taxon>
        <taxon>Spermatophyta</taxon>
        <taxon>Magnoliopsida</taxon>
        <taxon>eudicotyledons</taxon>
        <taxon>Gunneridae</taxon>
        <taxon>Pentapetalae</taxon>
        <taxon>rosids</taxon>
        <taxon>fabids</taxon>
        <taxon>Malpighiales</taxon>
        <taxon>Linaceae</taxon>
        <taxon>Linum</taxon>
    </lineage>
</organism>
<keyword evidence="2" id="KW-1185">Reference proteome</keyword>
<reference evidence="1 2" key="1">
    <citation type="submission" date="2024-04" db="EMBL/GenBank/DDBJ databases">
        <authorList>
            <person name="Fracassetti M."/>
        </authorList>
    </citation>
    <scope>NUCLEOTIDE SEQUENCE [LARGE SCALE GENOMIC DNA]</scope>
</reference>
<evidence type="ECO:0000313" key="2">
    <source>
        <dbReference type="Proteomes" id="UP001497516"/>
    </source>
</evidence>
<dbReference type="EMBL" id="OZ034815">
    <property type="protein sequence ID" value="CAL1368727.1"/>
    <property type="molecule type" value="Genomic_DNA"/>
</dbReference>